<name>A0A316YY63_9BASI</name>
<dbReference type="InParanoid" id="A0A316YY63"/>
<dbReference type="CDD" id="cd11061">
    <property type="entry name" value="CYP67-like"/>
    <property type="match status" value="1"/>
</dbReference>
<evidence type="ECO:0000256" key="8">
    <source>
        <dbReference type="PIRSR" id="PIRSR602401-1"/>
    </source>
</evidence>
<dbReference type="AlphaFoldDB" id="A0A316YY63"/>
<dbReference type="STRING" id="215250.A0A316YY63"/>
<keyword evidence="10" id="KW-1133">Transmembrane helix</keyword>
<comment type="similarity">
    <text evidence="2 9">Belongs to the cytochrome P450 family.</text>
</comment>
<keyword evidence="4 8" id="KW-0479">Metal-binding</keyword>
<dbReference type="GO" id="GO:0020037">
    <property type="term" value="F:heme binding"/>
    <property type="evidence" value="ECO:0007669"/>
    <property type="project" value="InterPro"/>
</dbReference>
<evidence type="ECO:0000256" key="3">
    <source>
        <dbReference type="ARBA" id="ARBA00022617"/>
    </source>
</evidence>
<feature type="binding site" description="axial binding residue" evidence="8">
    <location>
        <position position="481"/>
    </location>
    <ligand>
        <name>heme</name>
        <dbReference type="ChEBI" id="CHEBI:30413"/>
    </ligand>
    <ligandPart>
        <name>Fe</name>
        <dbReference type="ChEBI" id="CHEBI:18248"/>
    </ligandPart>
</feature>
<gene>
    <name evidence="11" type="ORF">FA10DRAFT_264307</name>
</gene>
<dbReference type="Proteomes" id="UP000245768">
    <property type="component" value="Unassembled WGS sequence"/>
</dbReference>
<dbReference type="PANTHER" id="PTHR24305:SF29">
    <property type="entry name" value="BENZOATE-PARA-HYDROXYLASE"/>
    <property type="match status" value="1"/>
</dbReference>
<dbReference type="GO" id="GO:0004497">
    <property type="term" value="F:monooxygenase activity"/>
    <property type="evidence" value="ECO:0007669"/>
    <property type="project" value="UniProtKB-KW"/>
</dbReference>
<accession>A0A316YY63</accession>
<evidence type="ECO:0000256" key="4">
    <source>
        <dbReference type="ARBA" id="ARBA00022723"/>
    </source>
</evidence>
<dbReference type="GO" id="GO:0005506">
    <property type="term" value="F:iron ion binding"/>
    <property type="evidence" value="ECO:0007669"/>
    <property type="project" value="InterPro"/>
</dbReference>
<keyword evidence="5 9" id="KW-0560">Oxidoreductase</keyword>
<keyword evidence="10" id="KW-0812">Transmembrane</keyword>
<evidence type="ECO:0000256" key="10">
    <source>
        <dbReference type="SAM" id="Phobius"/>
    </source>
</evidence>
<evidence type="ECO:0000313" key="11">
    <source>
        <dbReference type="EMBL" id="PWN93694.1"/>
    </source>
</evidence>
<evidence type="ECO:0000256" key="6">
    <source>
        <dbReference type="ARBA" id="ARBA00023004"/>
    </source>
</evidence>
<sequence>MVETDLVDHAKQAFAWATASATNFFLALALVFAAVHVVPFLARASHITVPGPLLAKFSDIWLLRQAMKGKRFETVHELHKKHGKFVRIAPNHVSIADPTVLNNVYGHGQGTLKPEYYDAFVPPKPAVRGLFNTRDRHEHSRKRKIVSHTFAPKSILAFEPFIRREVQVLLERWDEFCATAKKENTPGPRGLMGRAWIDCLEWMNYFAFDTIGDLAFGTTFGMLEKGYDEAKVEFEDDNGNKTSTTCSAIKIINERGEYSATLGLAPVWIRPYLAMLPWFSQRLASVKKLSGIALARVNDRLENGSERDDLLAKLQSAKDDRGENMGKMELTAEALTQLIAGSDTTSNSSCAIIYHLCTHPRAMKKLQVELDRELKHSEEVPLHDDVQELPYLQAVLSESLRFHSTSSLGLPRSVPAGGFTLAGKFFPEGSVVSVPAYTIHRDKSVFGADADEYNPDRWLAQGARQKFEKAFVPFSVGPRACVGRNVAMQELSLLIAALIRRYDIELKYPDEKLDTVEGFLRKPTVCWVGIKRRE</sequence>
<protein>
    <submittedName>
        <fullName evidence="11">Putative benzoate 4-monooxygenase cytochrome P450</fullName>
    </submittedName>
</protein>
<dbReference type="InterPro" id="IPR050121">
    <property type="entry name" value="Cytochrome_P450_monoxygenase"/>
</dbReference>
<dbReference type="InterPro" id="IPR017972">
    <property type="entry name" value="Cyt_P450_CS"/>
</dbReference>
<organism evidence="11 12">
    <name type="scientific">Acaromyces ingoldii</name>
    <dbReference type="NCBI Taxonomy" id="215250"/>
    <lineage>
        <taxon>Eukaryota</taxon>
        <taxon>Fungi</taxon>
        <taxon>Dikarya</taxon>
        <taxon>Basidiomycota</taxon>
        <taxon>Ustilaginomycotina</taxon>
        <taxon>Exobasidiomycetes</taxon>
        <taxon>Exobasidiales</taxon>
        <taxon>Cryptobasidiaceae</taxon>
        <taxon>Acaromyces</taxon>
    </lineage>
</organism>
<evidence type="ECO:0000313" key="12">
    <source>
        <dbReference type="Proteomes" id="UP000245768"/>
    </source>
</evidence>
<evidence type="ECO:0000256" key="5">
    <source>
        <dbReference type="ARBA" id="ARBA00023002"/>
    </source>
</evidence>
<dbReference type="GeneID" id="37042513"/>
<dbReference type="PANTHER" id="PTHR24305">
    <property type="entry name" value="CYTOCHROME P450"/>
    <property type="match status" value="1"/>
</dbReference>
<evidence type="ECO:0000256" key="2">
    <source>
        <dbReference type="ARBA" id="ARBA00010617"/>
    </source>
</evidence>
<keyword evidence="10" id="KW-0472">Membrane</keyword>
<keyword evidence="3 8" id="KW-0349">Heme</keyword>
<dbReference type="RefSeq" id="XP_025380892.1">
    <property type="nucleotide sequence ID" value="XM_025520597.1"/>
</dbReference>
<feature type="transmembrane region" description="Helical" evidence="10">
    <location>
        <begin position="21"/>
        <end position="42"/>
    </location>
</feature>
<dbReference type="PRINTS" id="PR00463">
    <property type="entry name" value="EP450I"/>
</dbReference>
<evidence type="ECO:0000256" key="1">
    <source>
        <dbReference type="ARBA" id="ARBA00001971"/>
    </source>
</evidence>
<dbReference type="Pfam" id="PF00067">
    <property type="entry name" value="p450"/>
    <property type="match status" value="1"/>
</dbReference>
<dbReference type="PRINTS" id="PR00385">
    <property type="entry name" value="P450"/>
</dbReference>
<reference evidence="11 12" key="1">
    <citation type="journal article" date="2018" name="Mol. Biol. Evol.">
        <title>Broad Genomic Sampling Reveals a Smut Pathogenic Ancestry of the Fungal Clade Ustilaginomycotina.</title>
        <authorList>
            <person name="Kijpornyongpan T."/>
            <person name="Mondo S.J."/>
            <person name="Barry K."/>
            <person name="Sandor L."/>
            <person name="Lee J."/>
            <person name="Lipzen A."/>
            <person name="Pangilinan J."/>
            <person name="LaButti K."/>
            <person name="Hainaut M."/>
            <person name="Henrissat B."/>
            <person name="Grigoriev I.V."/>
            <person name="Spatafora J.W."/>
            <person name="Aime M.C."/>
        </authorList>
    </citation>
    <scope>NUCLEOTIDE SEQUENCE [LARGE SCALE GENOMIC DNA]</scope>
    <source>
        <strain evidence="11 12">MCA 4198</strain>
    </source>
</reference>
<dbReference type="InterPro" id="IPR036396">
    <property type="entry name" value="Cyt_P450_sf"/>
</dbReference>
<dbReference type="PROSITE" id="PS00086">
    <property type="entry name" value="CYTOCHROME_P450"/>
    <property type="match status" value="1"/>
</dbReference>
<dbReference type="GO" id="GO:0016705">
    <property type="term" value="F:oxidoreductase activity, acting on paired donors, with incorporation or reduction of molecular oxygen"/>
    <property type="evidence" value="ECO:0007669"/>
    <property type="project" value="InterPro"/>
</dbReference>
<keyword evidence="7 9" id="KW-0503">Monooxygenase</keyword>
<dbReference type="SUPFAM" id="SSF48264">
    <property type="entry name" value="Cytochrome P450"/>
    <property type="match status" value="1"/>
</dbReference>
<comment type="cofactor">
    <cofactor evidence="1 8">
        <name>heme</name>
        <dbReference type="ChEBI" id="CHEBI:30413"/>
    </cofactor>
</comment>
<keyword evidence="12" id="KW-1185">Reference proteome</keyword>
<dbReference type="InterPro" id="IPR001128">
    <property type="entry name" value="Cyt_P450"/>
</dbReference>
<dbReference type="Gene3D" id="1.10.630.10">
    <property type="entry name" value="Cytochrome P450"/>
    <property type="match status" value="1"/>
</dbReference>
<dbReference type="EMBL" id="KZ819634">
    <property type="protein sequence ID" value="PWN93694.1"/>
    <property type="molecule type" value="Genomic_DNA"/>
</dbReference>
<dbReference type="InterPro" id="IPR002401">
    <property type="entry name" value="Cyt_P450_E_grp-I"/>
</dbReference>
<dbReference type="OrthoDB" id="1470350at2759"/>
<evidence type="ECO:0000256" key="7">
    <source>
        <dbReference type="ARBA" id="ARBA00023033"/>
    </source>
</evidence>
<keyword evidence="6 8" id="KW-0408">Iron</keyword>
<evidence type="ECO:0000256" key="9">
    <source>
        <dbReference type="RuleBase" id="RU000461"/>
    </source>
</evidence>
<proteinExistence type="inferred from homology"/>